<dbReference type="Pfam" id="PF07690">
    <property type="entry name" value="MFS_1"/>
    <property type="match status" value="1"/>
</dbReference>
<keyword evidence="5 8" id="KW-0812">Transmembrane</keyword>
<evidence type="ECO:0000313" key="10">
    <source>
        <dbReference type="EMBL" id="MCD2422470.1"/>
    </source>
</evidence>
<keyword evidence="6 8" id="KW-1133">Transmembrane helix</keyword>
<dbReference type="CDD" id="cd17394">
    <property type="entry name" value="MFS_FucP_like"/>
    <property type="match status" value="1"/>
</dbReference>
<evidence type="ECO:0000256" key="3">
    <source>
        <dbReference type="ARBA" id="ARBA00009120"/>
    </source>
</evidence>
<feature type="transmembrane region" description="Helical" evidence="8">
    <location>
        <begin position="402"/>
        <end position="418"/>
    </location>
</feature>
<dbReference type="InterPro" id="IPR050375">
    <property type="entry name" value="MFS_TsgA-like"/>
</dbReference>
<comment type="similarity">
    <text evidence="3">Belongs to the major facilitator superfamily. FHS transporter (TC 2.A.1.7) family.</text>
</comment>
<feature type="transmembrane region" description="Helical" evidence="8">
    <location>
        <begin position="56"/>
        <end position="77"/>
    </location>
</feature>
<dbReference type="SUPFAM" id="SSF103473">
    <property type="entry name" value="MFS general substrate transporter"/>
    <property type="match status" value="1"/>
</dbReference>
<dbReference type="InterPro" id="IPR011701">
    <property type="entry name" value="MFS"/>
</dbReference>
<feature type="domain" description="Major facilitator superfamily (MFS) profile" evidence="9">
    <location>
        <begin position="19"/>
        <end position="425"/>
    </location>
</feature>
<comment type="function">
    <text evidence="1">Intake of glucose and galactose.</text>
</comment>
<keyword evidence="7 8" id="KW-0472">Membrane</keyword>
<keyword evidence="4" id="KW-1003">Cell membrane</keyword>
<evidence type="ECO:0000256" key="5">
    <source>
        <dbReference type="ARBA" id="ARBA00022692"/>
    </source>
</evidence>
<proteinExistence type="inferred from homology"/>
<dbReference type="InterPro" id="IPR020846">
    <property type="entry name" value="MFS_dom"/>
</dbReference>
<name>A0ABS8PNM2_9BACT</name>
<dbReference type="InterPro" id="IPR005964">
    <property type="entry name" value="Glc/Gal_transptr_bac"/>
</dbReference>
<evidence type="ECO:0000256" key="8">
    <source>
        <dbReference type="SAM" id="Phobius"/>
    </source>
</evidence>
<feature type="transmembrane region" description="Helical" evidence="8">
    <location>
        <begin position="340"/>
        <end position="361"/>
    </location>
</feature>
<sequence length="426" mass="46129">MPSQTLTMAPVQQQSIKRSLIIIGLLFSVFGFVTWLSSVLIPYLKLACELNNAQAYLVAFALYISYFVMALPGAWILKKTGFKKGISLGLIIMAVGSLIFVPAAMSRTYSVFLTGLFVQGAGLSILQTASNPYVTILGPRKTAAKRISIMGICNGVAGIIAPIILGSVILNDTDAISENIAQLDAATKLAELNALAHRVILPYIIMAVVLLILALLVHYSGLPEVEEEQEATDTTAAANNKKSIFQFPHLLIGAFTLFLYVGVEVISGNTIIDYGSYQGIPMVTAKFFTSMTLTAMLIGYLIGIISMPKYLSQEKALQYSAIAGIVFLLCALFTTGYLSVLFIALLGLANALMWPAIWPLAISNLGRFTKIGSSLLIMSICGGALLPLVYGHFADISNPQKAYWVVAPCYLMILYYSLRGYKIRTQ</sequence>
<dbReference type="RefSeq" id="WP_231003496.1">
    <property type="nucleotide sequence ID" value="NZ_JAJNEC010000004.1"/>
</dbReference>
<feature type="transmembrane region" description="Helical" evidence="8">
    <location>
        <begin position="20"/>
        <end position="44"/>
    </location>
</feature>
<dbReference type="PROSITE" id="PS50850">
    <property type="entry name" value="MFS"/>
    <property type="match status" value="1"/>
</dbReference>
<dbReference type="PANTHER" id="PTHR43702">
    <property type="entry name" value="L-FUCOSE-PROTON SYMPORTER"/>
    <property type="match status" value="1"/>
</dbReference>
<evidence type="ECO:0000256" key="7">
    <source>
        <dbReference type="ARBA" id="ARBA00023136"/>
    </source>
</evidence>
<dbReference type="Proteomes" id="UP001199816">
    <property type="component" value="Unassembled WGS sequence"/>
</dbReference>
<feature type="transmembrane region" description="Helical" evidence="8">
    <location>
        <begin position="109"/>
        <end position="126"/>
    </location>
</feature>
<feature type="transmembrane region" description="Helical" evidence="8">
    <location>
        <begin position="200"/>
        <end position="222"/>
    </location>
</feature>
<gene>
    <name evidence="10" type="ORF">LQ567_06825</name>
</gene>
<feature type="transmembrane region" description="Helical" evidence="8">
    <location>
        <begin position="243"/>
        <end position="263"/>
    </location>
</feature>
<dbReference type="EMBL" id="JAJNEC010000004">
    <property type="protein sequence ID" value="MCD2422470.1"/>
    <property type="molecule type" value="Genomic_DNA"/>
</dbReference>
<evidence type="ECO:0000256" key="4">
    <source>
        <dbReference type="ARBA" id="ARBA00022475"/>
    </source>
</evidence>
<evidence type="ECO:0000256" key="2">
    <source>
        <dbReference type="ARBA" id="ARBA00004429"/>
    </source>
</evidence>
<reference evidence="10 11" key="1">
    <citation type="submission" date="2021-11" db="EMBL/GenBank/DDBJ databases">
        <title>Genomic of Niabella pedocola.</title>
        <authorList>
            <person name="Wu T."/>
        </authorList>
    </citation>
    <scope>NUCLEOTIDE SEQUENCE [LARGE SCALE GENOMIC DNA]</scope>
    <source>
        <strain evidence="10 11">JCM 31011</strain>
    </source>
</reference>
<feature type="transmembrane region" description="Helical" evidence="8">
    <location>
        <begin position="283"/>
        <end position="304"/>
    </location>
</feature>
<dbReference type="PANTHER" id="PTHR43702:SF12">
    <property type="entry name" value="N-ACETYL GLUCOSAMINE TRANSPORTER NAGP"/>
    <property type="match status" value="1"/>
</dbReference>
<protein>
    <submittedName>
        <fullName evidence="10">Sugar MFS transporter</fullName>
    </submittedName>
</protein>
<feature type="transmembrane region" description="Helical" evidence="8">
    <location>
        <begin position="373"/>
        <end position="390"/>
    </location>
</feature>
<evidence type="ECO:0000313" key="11">
    <source>
        <dbReference type="Proteomes" id="UP001199816"/>
    </source>
</evidence>
<comment type="caution">
    <text evidence="10">The sequence shown here is derived from an EMBL/GenBank/DDBJ whole genome shotgun (WGS) entry which is preliminary data.</text>
</comment>
<accession>A0ABS8PNM2</accession>
<feature type="transmembrane region" description="Helical" evidence="8">
    <location>
        <begin position="147"/>
        <end position="170"/>
    </location>
</feature>
<organism evidence="10 11">
    <name type="scientific">Niabella pedocola</name>
    <dbReference type="NCBI Taxonomy" id="1752077"/>
    <lineage>
        <taxon>Bacteria</taxon>
        <taxon>Pseudomonadati</taxon>
        <taxon>Bacteroidota</taxon>
        <taxon>Chitinophagia</taxon>
        <taxon>Chitinophagales</taxon>
        <taxon>Chitinophagaceae</taxon>
        <taxon>Niabella</taxon>
    </lineage>
</organism>
<dbReference type="Gene3D" id="1.20.1250.20">
    <property type="entry name" value="MFS general substrate transporter like domains"/>
    <property type="match status" value="2"/>
</dbReference>
<keyword evidence="11" id="KW-1185">Reference proteome</keyword>
<feature type="transmembrane region" description="Helical" evidence="8">
    <location>
        <begin position="316"/>
        <end position="334"/>
    </location>
</feature>
<evidence type="ECO:0000259" key="9">
    <source>
        <dbReference type="PROSITE" id="PS50850"/>
    </source>
</evidence>
<dbReference type="InterPro" id="IPR036259">
    <property type="entry name" value="MFS_trans_sf"/>
</dbReference>
<evidence type="ECO:0000256" key="6">
    <source>
        <dbReference type="ARBA" id="ARBA00022989"/>
    </source>
</evidence>
<evidence type="ECO:0000256" key="1">
    <source>
        <dbReference type="ARBA" id="ARBA00003321"/>
    </source>
</evidence>
<feature type="transmembrane region" description="Helical" evidence="8">
    <location>
        <begin position="86"/>
        <end position="103"/>
    </location>
</feature>
<comment type="subcellular location">
    <subcellularLocation>
        <location evidence="2">Cell inner membrane</location>
        <topology evidence="2">Multi-pass membrane protein</topology>
    </subcellularLocation>
</comment>
<dbReference type="NCBIfam" id="TIGR01272">
    <property type="entry name" value="gluP"/>
    <property type="match status" value="1"/>
</dbReference>